<comment type="caution">
    <text evidence="2">The sequence shown here is derived from an EMBL/GenBank/DDBJ whole genome shotgun (WGS) entry which is preliminary data.</text>
</comment>
<keyword evidence="3" id="KW-1185">Reference proteome</keyword>
<dbReference type="Gene3D" id="3.20.20.190">
    <property type="entry name" value="Phosphatidylinositol (PI) phosphodiesterase"/>
    <property type="match status" value="1"/>
</dbReference>
<name>A0A1V9Z5F0_ACHHY</name>
<protein>
    <recommendedName>
        <fullName evidence="4">Phosphatidylinositol-specific phospholipase C X domain-containing protein</fullName>
    </recommendedName>
</protein>
<dbReference type="STRING" id="1202772.A0A1V9Z5F0"/>
<dbReference type="PANTHER" id="PTHR13593">
    <property type="match status" value="1"/>
</dbReference>
<evidence type="ECO:0000313" key="2">
    <source>
        <dbReference type="EMBL" id="OQR93234.1"/>
    </source>
</evidence>
<dbReference type="GO" id="GO:0006629">
    <property type="term" value="P:lipid metabolic process"/>
    <property type="evidence" value="ECO:0007669"/>
    <property type="project" value="InterPro"/>
</dbReference>
<dbReference type="PANTHER" id="PTHR13593:SF113">
    <property type="entry name" value="SI:DKEY-266F7.9"/>
    <property type="match status" value="1"/>
</dbReference>
<gene>
    <name evidence="2" type="ORF">ACHHYP_02784</name>
</gene>
<dbReference type="SUPFAM" id="SSF51695">
    <property type="entry name" value="PLC-like phosphodiesterases"/>
    <property type="match status" value="1"/>
</dbReference>
<keyword evidence="1" id="KW-0812">Transmembrane</keyword>
<dbReference type="Proteomes" id="UP000243579">
    <property type="component" value="Unassembled WGS sequence"/>
</dbReference>
<feature type="transmembrane region" description="Helical" evidence="1">
    <location>
        <begin position="12"/>
        <end position="33"/>
    </location>
</feature>
<proteinExistence type="predicted"/>
<dbReference type="InterPro" id="IPR017946">
    <property type="entry name" value="PLC-like_Pdiesterase_TIM-brl"/>
</dbReference>
<evidence type="ECO:0008006" key="4">
    <source>
        <dbReference type="Google" id="ProtNLM"/>
    </source>
</evidence>
<accession>A0A1V9Z5F0</accession>
<organism evidence="2 3">
    <name type="scientific">Achlya hypogyna</name>
    <name type="common">Oomycete</name>
    <name type="synonym">Protoachlya hypogyna</name>
    <dbReference type="NCBI Taxonomy" id="1202772"/>
    <lineage>
        <taxon>Eukaryota</taxon>
        <taxon>Sar</taxon>
        <taxon>Stramenopiles</taxon>
        <taxon>Oomycota</taxon>
        <taxon>Saprolegniomycetes</taxon>
        <taxon>Saprolegniales</taxon>
        <taxon>Achlyaceae</taxon>
        <taxon>Achlya</taxon>
    </lineage>
</organism>
<dbReference type="Pfam" id="PF26146">
    <property type="entry name" value="PI-PLC_X"/>
    <property type="match status" value="1"/>
</dbReference>
<dbReference type="GO" id="GO:0008081">
    <property type="term" value="F:phosphoric diester hydrolase activity"/>
    <property type="evidence" value="ECO:0007669"/>
    <property type="project" value="InterPro"/>
</dbReference>
<dbReference type="OrthoDB" id="1046782at2759"/>
<evidence type="ECO:0000256" key="1">
    <source>
        <dbReference type="SAM" id="Phobius"/>
    </source>
</evidence>
<keyword evidence="1" id="KW-0472">Membrane</keyword>
<evidence type="ECO:0000313" key="3">
    <source>
        <dbReference type="Proteomes" id="UP000243579"/>
    </source>
</evidence>
<dbReference type="EMBL" id="JNBR01000420">
    <property type="protein sequence ID" value="OQR93234.1"/>
    <property type="molecule type" value="Genomic_DNA"/>
</dbReference>
<dbReference type="AlphaFoldDB" id="A0A1V9Z5F0"/>
<reference evidence="2 3" key="1">
    <citation type="journal article" date="2014" name="Genome Biol. Evol.">
        <title>The secreted proteins of Achlya hypogyna and Thraustotheca clavata identify the ancestral oomycete secretome and reveal gene acquisitions by horizontal gene transfer.</title>
        <authorList>
            <person name="Misner I."/>
            <person name="Blouin N."/>
            <person name="Leonard G."/>
            <person name="Richards T.A."/>
            <person name="Lane C.E."/>
        </authorList>
    </citation>
    <scope>NUCLEOTIDE SEQUENCE [LARGE SCALE GENOMIC DNA]</scope>
    <source>
        <strain evidence="2 3">ATCC 48635</strain>
    </source>
</reference>
<sequence>MWAETQALPGALYSSIDLALYALLISVFMVFSFKQCQSNDAVEPAAARWMANADEAVLALPLHRVALAGSHNSGSYAPRARSKCHSGDCDENLAKYLHLPPVSYVVKRWAKCQRISIYDQLLHGVRYLDVRVQIHDDCMHLCHSICFLDVEALLDQLVSFLDDHPLELVVVDVNHIYTTKHDDHARFLSLFLSRVGRSRVASSAAHTPSSSLAAFRAAGVQVVLIYHEAEAAANADVWGPSMIESVWPNEPTADAVLAHGKDQLLRDDDDAPRLRVLQMLPTPRNNDLTKHLSVLGFSRTMVRQTPGWLLQLVAAHDRALQRCNIVLMDDIVRHKNALVEALLEVNRIKMKARTVDITVADDAKA</sequence>
<dbReference type="InterPro" id="IPR051057">
    <property type="entry name" value="PI-PLC_domain"/>
</dbReference>
<keyword evidence="1" id="KW-1133">Transmembrane helix</keyword>